<protein>
    <recommendedName>
        <fullName evidence="5">DUF3106 domain-containing protein</fullName>
    </recommendedName>
</protein>
<keyword evidence="2" id="KW-0732">Signal</keyword>
<feature type="chain" id="PRO_5045339185" description="DUF3106 domain-containing protein" evidence="2">
    <location>
        <begin position="22"/>
        <end position="105"/>
    </location>
</feature>
<evidence type="ECO:0008006" key="5">
    <source>
        <dbReference type="Google" id="ProtNLM"/>
    </source>
</evidence>
<evidence type="ECO:0000256" key="2">
    <source>
        <dbReference type="SAM" id="SignalP"/>
    </source>
</evidence>
<gene>
    <name evidence="3" type="ORF">ACFQNJ_07870</name>
</gene>
<proteinExistence type="predicted"/>
<dbReference type="RefSeq" id="WP_374640461.1">
    <property type="nucleotide sequence ID" value="NZ_JBHTBX010000004.1"/>
</dbReference>
<comment type="caution">
    <text evidence="3">The sequence shown here is derived from an EMBL/GenBank/DDBJ whole genome shotgun (WGS) entry which is preliminary data.</text>
</comment>
<keyword evidence="4" id="KW-1185">Reference proteome</keyword>
<name>A0ABW2R8M9_9BURK</name>
<sequence>MMKLTAIAAGLALALPLSGWASDRSPGAVPSPAIVSLPPAGQALNSVMVPMPLSQEAPGRRLRESLRQPWADTPSAEAAPYRLSDDERRKMRDMLRSRAQEDSLR</sequence>
<dbReference type="EMBL" id="JBHTBX010000004">
    <property type="protein sequence ID" value="MFC7434427.1"/>
    <property type="molecule type" value="Genomic_DNA"/>
</dbReference>
<feature type="region of interest" description="Disordered" evidence="1">
    <location>
        <begin position="55"/>
        <end position="105"/>
    </location>
</feature>
<feature type="compositionally biased region" description="Basic and acidic residues" evidence="1">
    <location>
        <begin position="83"/>
        <end position="105"/>
    </location>
</feature>
<evidence type="ECO:0000256" key="1">
    <source>
        <dbReference type="SAM" id="MobiDB-lite"/>
    </source>
</evidence>
<evidence type="ECO:0000313" key="4">
    <source>
        <dbReference type="Proteomes" id="UP001596495"/>
    </source>
</evidence>
<organism evidence="3 4">
    <name type="scientific">Hydrogenophaga bisanensis</name>
    <dbReference type="NCBI Taxonomy" id="439611"/>
    <lineage>
        <taxon>Bacteria</taxon>
        <taxon>Pseudomonadati</taxon>
        <taxon>Pseudomonadota</taxon>
        <taxon>Betaproteobacteria</taxon>
        <taxon>Burkholderiales</taxon>
        <taxon>Comamonadaceae</taxon>
        <taxon>Hydrogenophaga</taxon>
    </lineage>
</organism>
<accession>A0ABW2R8M9</accession>
<dbReference type="Proteomes" id="UP001596495">
    <property type="component" value="Unassembled WGS sequence"/>
</dbReference>
<feature type="signal peptide" evidence="2">
    <location>
        <begin position="1"/>
        <end position="21"/>
    </location>
</feature>
<reference evidence="4" key="1">
    <citation type="journal article" date="2019" name="Int. J. Syst. Evol. Microbiol.">
        <title>The Global Catalogue of Microorganisms (GCM) 10K type strain sequencing project: providing services to taxonomists for standard genome sequencing and annotation.</title>
        <authorList>
            <consortium name="The Broad Institute Genomics Platform"/>
            <consortium name="The Broad Institute Genome Sequencing Center for Infectious Disease"/>
            <person name="Wu L."/>
            <person name="Ma J."/>
        </authorList>
    </citation>
    <scope>NUCLEOTIDE SEQUENCE [LARGE SCALE GENOMIC DNA]</scope>
    <source>
        <strain evidence="4">CCUG 54518</strain>
    </source>
</reference>
<evidence type="ECO:0000313" key="3">
    <source>
        <dbReference type="EMBL" id="MFC7434427.1"/>
    </source>
</evidence>